<dbReference type="GO" id="GO:0020037">
    <property type="term" value="F:heme binding"/>
    <property type="evidence" value="ECO:0007669"/>
    <property type="project" value="InterPro"/>
</dbReference>
<evidence type="ECO:0000313" key="11">
    <source>
        <dbReference type="Proteomes" id="UP000289323"/>
    </source>
</evidence>
<evidence type="ECO:0000256" key="5">
    <source>
        <dbReference type="ARBA" id="ARBA00023002"/>
    </source>
</evidence>
<keyword evidence="9" id="KW-0472">Membrane</keyword>
<keyword evidence="7" id="KW-0503">Monooxygenase</keyword>
<gene>
    <name evidence="10" type="ORF">TT172_LOCUS2596</name>
</gene>
<dbReference type="GO" id="GO:0005506">
    <property type="term" value="F:iron ion binding"/>
    <property type="evidence" value="ECO:0007669"/>
    <property type="project" value="InterPro"/>
</dbReference>
<evidence type="ECO:0000256" key="3">
    <source>
        <dbReference type="ARBA" id="ARBA00022617"/>
    </source>
</evidence>
<comment type="cofactor">
    <cofactor evidence="1 8">
        <name>heme</name>
        <dbReference type="ChEBI" id="CHEBI:30413"/>
    </cofactor>
</comment>
<dbReference type="InterPro" id="IPR036396">
    <property type="entry name" value="Cyt_P450_sf"/>
</dbReference>
<dbReference type="PANTHER" id="PTHR24305:SF107">
    <property type="entry name" value="P450, PUTATIVE (EUROFUNG)-RELATED"/>
    <property type="match status" value="1"/>
</dbReference>
<dbReference type="Proteomes" id="UP000289323">
    <property type="component" value="Unassembled WGS sequence"/>
</dbReference>
<keyword evidence="9" id="KW-0812">Transmembrane</keyword>
<evidence type="ECO:0000256" key="1">
    <source>
        <dbReference type="ARBA" id="ARBA00001971"/>
    </source>
</evidence>
<dbReference type="CDD" id="cd11051">
    <property type="entry name" value="CYP59-like"/>
    <property type="match status" value="1"/>
</dbReference>
<dbReference type="GO" id="GO:0016705">
    <property type="term" value="F:oxidoreductase activity, acting on paired donors, with incorporation or reduction of molecular oxygen"/>
    <property type="evidence" value="ECO:0007669"/>
    <property type="project" value="InterPro"/>
</dbReference>
<dbReference type="PRINTS" id="PR00385">
    <property type="entry name" value="P450"/>
</dbReference>
<keyword evidence="9" id="KW-1133">Transmembrane helix</keyword>
<dbReference type="InterPro" id="IPR001128">
    <property type="entry name" value="Cyt_P450"/>
</dbReference>
<name>A0A3S4BHE1_9PEZI</name>
<comment type="pathway">
    <text evidence="2">Secondary metabolite biosynthesis.</text>
</comment>
<dbReference type="AlphaFoldDB" id="A0A3S4BHE1"/>
<protein>
    <submittedName>
        <fullName evidence="10">5d924fc4-14d4-4b41-8fe4-a0232b803bb7</fullName>
    </submittedName>
</protein>
<reference evidence="10 11" key="1">
    <citation type="submission" date="2018-04" db="EMBL/GenBank/DDBJ databases">
        <authorList>
            <person name="Huttner S."/>
            <person name="Dainat J."/>
        </authorList>
    </citation>
    <scope>NUCLEOTIDE SEQUENCE [LARGE SCALE GENOMIC DNA]</scope>
</reference>
<dbReference type="PRINTS" id="PR00463">
    <property type="entry name" value="EP450I"/>
</dbReference>
<evidence type="ECO:0000256" key="9">
    <source>
        <dbReference type="SAM" id="Phobius"/>
    </source>
</evidence>
<evidence type="ECO:0000256" key="8">
    <source>
        <dbReference type="PIRSR" id="PIRSR602401-1"/>
    </source>
</evidence>
<dbReference type="EMBL" id="OUUZ01000003">
    <property type="protein sequence ID" value="SPQ20177.1"/>
    <property type="molecule type" value="Genomic_DNA"/>
</dbReference>
<feature type="binding site" description="axial binding residue" evidence="8">
    <location>
        <position position="489"/>
    </location>
    <ligand>
        <name>heme</name>
        <dbReference type="ChEBI" id="CHEBI:30413"/>
    </ligand>
    <ligandPart>
        <name>Fe</name>
        <dbReference type="ChEBI" id="CHEBI:18248"/>
    </ligandPart>
</feature>
<keyword evidence="6 8" id="KW-0408">Iron</keyword>
<evidence type="ECO:0000256" key="6">
    <source>
        <dbReference type="ARBA" id="ARBA00023004"/>
    </source>
</evidence>
<evidence type="ECO:0000256" key="4">
    <source>
        <dbReference type="ARBA" id="ARBA00022723"/>
    </source>
</evidence>
<evidence type="ECO:0000256" key="7">
    <source>
        <dbReference type="ARBA" id="ARBA00023033"/>
    </source>
</evidence>
<sequence length="551" mass="61916">MEATISPSTAMLVGRAVGLLVVIALARFFYRLHQVRTFVRRFHKEHDLEWVPHSYLLGHLIETGKIMARFPRDMYPLCIATLMLQKYPHLEKYGFIVLDAWPFTPPMIYVFDPDMSSQFTQVHSLPKSDDLKSEFRPLTQNKDLVTLDGQAWKFWRSVFNPGFSVKNLISLTPAFLEEIRLFSDRLRAAAKSGEVLKLEDHAVNLTIDVIGRSILGTRLHCQTRPNPLQWALAKQISWLIPEYTPPSLLKLINPGRPLLMWNYNRIIRNYLLPIIQEKVAAQAHGDSSGSTETKTVLSLAAKAYLAERPQKANTSRSAPVINEEFISMTIPQLVIFLFAGHDTTATTLCFAYNLLNRNPSTLAALRAEHDAVLGPNPADAESRIAANPQLLNALPYTAAVIKETLRLYPPAATVRQGQPSFELVHPATGRRFATAGFVVHQNSHATHHLPAVFPRPTEFLPERFLAAEGEPLHVRRNAFRPFELGPRGCIGQELAQLELRMILALTAREFDLEMVVPDGLPEVFREQGTYPVGNVTGHPFAGMPVRVKIRG</sequence>
<keyword evidence="3 8" id="KW-0349">Heme</keyword>
<keyword evidence="4 8" id="KW-0479">Metal-binding</keyword>
<organism evidence="10 11">
    <name type="scientific">Thermothielavioides terrestris</name>
    <dbReference type="NCBI Taxonomy" id="2587410"/>
    <lineage>
        <taxon>Eukaryota</taxon>
        <taxon>Fungi</taxon>
        <taxon>Dikarya</taxon>
        <taxon>Ascomycota</taxon>
        <taxon>Pezizomycotina</taxon>
        <taxon>Sordariomycetes</taxon>
        <taxon>Sordariomycetidae</taxon>
        <taxon>Sordariales</taxon>
        <taxon>Chaetomiaceae</taxon>
        <taxon>Thermothielavioides</taxon>
    </lineage>
</organism>
<dbReference type="InterPro" id="IPR002401">
    <property type="entry name" value="Cyt_P450_E_grp-I"/>
</dbReference>
<evidence type="ECO:0000313" key="10">
    <source>
        <dbReference type="EMBL" id="SPQ20177.1"/>
    </source>
</evidence>
<keyword evidence="5" id="KW-0560">Oxidoreductase</keyword>
<dbReference type="GO" id="GO:0004497">
    <property type="term" value="F:monooxygenase activity"/>
    <property type="evidence" value="ECO:0007669"/>
    <property type="project" value="UniProtKB-KW"/>
</dbReference>
<feature type="transmembrane region" description="Helical" evidence="9">
    <location>
        <begin position="12"/>
        <end position="30"/>
    </location>
</feature>
<evidence type="ECO:0000256" key="2">
    <source>
        <dbReference type="ARBA" id="ARBA00005179"/>
    </source>
</evidence>
<accession>A0A3S4BHE1</accession>
<dbReference type="SUPFAM" id="SSF48264">
    <property type="entry name" value="Cytochrome P450"/>
    <property type="match status" value="1"/>
</dbReference>
<dbReference type="Pfam" id="PF00067">
    <property type="entry name" value="p450"/>
    <property type="match status" value="1"/>
</dbReference>
<dbReference type="PANTHER" id="PTHR24305">
    <property type="entry name" value="CYTOCHROME P450"/>
    <property type="match status" value="1"/>
</dbReference>
<proteinExistence type="predicted"/>
<dbReference type="Gene3D" id="1.10.630.10">
    <property type="entry name" value="Cytochrome P450"/>
    <property type="match status" value="1"/>
</dbReference>
<dbReference type="InterPro" id="IPR050121">
    <property type="entry name" value="Cytochrome_P450_monoxygenase"/>
</dbReference>